<evidence type="ECO:0000256" key="9">
    <source>
        <dbReference type="ARBA" id="ARBA00022884"/>
    </source>
</evidence>
<sequence length="532" mass="61087">MIIGLQILLFFRESLFRVLNTLLQPYYKKLNLTFKENVSEDEDSDDQVFAEFDDEKGVIFYPRMYVQRYAAVSDCLMDERWNGQLEKVVDFGYHDMSFIKYLKEVPGIKHVLGVDIETIPLQCSSLILGCDEHTRENPLKVTLFQGNAADPDYRLIGCDAVIAIEMIEHMLPHDLERFVHTVFGFIKPRIVILTTPNADFNILFKALENNGLRRLDHFFEWSRSQFNDWCSNIVDRYPNYTVTCKGIGPGPPDTLRLGCCSQLALFVAKVYHKQNDLDLNSLAVVACTDVPRPTSLSDMTCSFDCIPDSSMLCLTDGLNCSTLQVNKFSKTTQSLIAKNKIDSLAYTREVVDEIKHLTRMLNFNKDGCGQRNGCVWHNFNWGENAPYWNQYYKVVRDYSHPFEIKSEESLILDAISEEINLLIDSDNVQYALDVDKFEIPIAHLMEVVKHITNDTNKVKDLLEWNGYQVVDDVLIHSRLVVDTISAGLEEDEWLDNDTLSDNATYVGRSIIKYESYARSCRKTRILPASWTA</sequence>
<protein>
    <recommendedName>
        <fullName evidence="3">Small RNA 2'-O-methyltransferase</fullName>
        <ecNumber evidence="11">2.1.1.386</ecNumber>
    </recommendedName>
</protein>
<keyword evidence="8" id="KW-0460">Magnesium</keyword>
<feature type="chain" id="PRO_5022720553" description="Small RNA 2'-O-methyltransferase" evidence="13">
    <location>
        <begin position="17"/>
        <end position="532"/>
    </location>
</feature>
<dbReference type="EC" id="2.1.1.386" evidence="11"/>
<dbReference type="Proteomes" id="UP000324832">
    <property type="component" value="Unassembled WGS sequence"/>
</dbReference>
<evidence type="ECO:0000256" key="3">
    <source>
        <dbReference type="ARBA" id="ARBA00021330"/>
    </source>
</evidence>
<evidence type="ECO:0000256" key="12">
    <source>
        <dbReference type="ARBA" id="ARBA00048418"/>
    </source>
</evidence>
<dbReference type="EMBL" id="FZQP02005888">
    <property type="protein sequence ID" value="VVD02227.1"/>
    <property type="molecule type" value="Genomic_DNA"/>
</dbReference>
<evidence type="ECO:0000256" key="2">
    <source>
        <dbReference type="ARBA" id="ARBA00009026"/>
    </source>
</evidence>
<keyword evidence="6" id="KW-0949">S-adenosyl-L-methionine</keyword>
<dbReference type="PANTHER" id="PTHR21404:SF3">
    <property type="entry name" value="SMALL RNA 2'-O-METHYLTRANSFERASE"/>
    <property type="match status" value="1"/>
</dbReference>
<evidence type="ECO:0000256" key="8">
    <source>
        <dbReference type="ARBA" id="ARBA00022842"/>
    </source>
</evidence>
<evidence type="ECO:0000256" key="11">
    <source>
        <dbReference type="ARBA" id="ARBA00035025"/>
    </source>
</evidence>
<comment type="cofactor">
    <cofactor evidence="1">
        <name>Mg(2+)</name>
        <dbReference type="ChEBI" id="CHEBI:18420"/>
    </cofactor>
</comment>
<organism evidence="14 15">
    <name type="scientific">Leptidea sinapis</name>
    <dbReference type="NCBI Taxonomy" id="189913"/>
    <lineage>
        <taxon>Eukaryota</taxon>
        <taxon>Metazoa</taxon>
        <taxon>Ecdysozoa</taxon>
        <taxon>Arthropoda</taxon>
        <taxon>Hexapoda</taxon>
        <taxon>Insecta</taxon>
        <taxon>Pterygota</taxon>
        <taxon>Neoptera</taxon>
        <taxon>Endopterygota</taxon>
        <taxon>Lepidoptera</taxon>
        <taxon>Glossata</taxon>
        <taxon>Ditrysia</taxon>
        <taxon>Papilionoidea</taxon>
        <taxon>Pieridae</taxon>
        <taxon>Dismorphiinae</taxon>
        <taxon>Leptidea</taxon>
    </lineage>
</organism>
<evidence type="ECO:0000256" key="10">
    <source>
        <dbReference type="ARBA" id="ARBA00023158"/>
    </source>
</evidence>
<keyword evidence="15" id="KW-1185">Reference proteome</keyword>
<keyword evidence="4" id="KW-0489">Methyltransferase</keyword>
<reference evidence="14 15" key="1">
    <citation type="submission" date="2017-07" db="EMBL/GenBank/DDBJ databases">
        <authorList>
            <person name="Talla V."/>
            <person name="Backstrom N."/>
        </authorList>
    </citation>
    <scope>NUCLEOTIDE SEQUENCE [LARGE SCALE GENOMIC DNA]</scope>
</reference>
<evidence type="ECO:0000313" key="15">
    <source>
        <dbReference type="Proteomes" id="UP000324832"/>
    </source>
</evidence>
<dbReference type="GO" id="GO:0046872">
    <property type="term" value="F:metal ion binding"/>
    <property type="evidence" value="ECO:0007669"/>
    <property type="project" value="UniProtKB-KW"/>
</dbReference>
<comment type="catalytic activity">
    <reaction evidence="12">
        <text>small RNA 3'-end nucleotide + S-adenosyl-L-methionine = small RNA 3'-end 2'-O-methylnucleotide + S-adenosyl-L-homocysteine + H(+)</text>
        <dbReference type="Rhea" id="RHEA:37887"/>
        <dbReference type="Rhea" id="RHEA-COMP:10415"/>
        <dbReference type="Rhea" id="RHEA-COMP:10416"/>
        <dbReference type="ChEBI" id="CHEBI:15378"/>
        <dbReference type="ChEBI" id="CHEBI:57856"/>
        <dbReference type="ChEBI" id="CHEBI:59789"/>
        <dbReference type="ChEBI" id="CHEBI:74896"/>
        <dbReference type="ChEBI" id="CHEBI:74898"/>
        <dbReference type="EC" id="2.1.1.386"/>
    </reaction>
</comment>
<dbReference type="GO" id="GO:0001510">
    <property type="term" value="P:RNA methylation"/>
    <property type="evidence" value="ECO:0007669"/>
    <property type="project" value="InterPro"/>
</dbReference>
<evidence type="ECO:0000256" key="13">
    <source>
        <dbReference type="SAM" id="SignalP"/>
    </source>
</evidence>
<dbReference type="Gene3D" id="3.40.50.150">
    <property type="entry name" value="Vaccinia Virus protein VP39"/>
    <property type="match status" value="1"/>
</dbReference>
<gene>
    <name evidence="14" type="ORF">LSINAPIS_LOCUS12491</name>
</gene>
<dbReference type="GO" id="GO:0090486">
    <property type="term" value="F:small RNA 2'-O-methyltransferase activity"/>
    <property type="evidence" value="ECO:0007669"/>
    <property type="project" value="UniProtKB-EC"/>
</dbReference>
<evidence type="ECO:0000256" key="1">
    <source>
        <dbReference type="ARBA" id="ARBA00001946"/>
    </source>
</evidence>
<dbReference type="GO" id="GO:0003723">
    <property type="term" value="F:RNA binding"/>
    <property type="evidence" value="ECO:0007669"/>
    <property type="project" value="UniProtKB-KW"/>
</dbReference>
<keyword evidence="5" id="KW-0808">Transferase</keyword>
<dbReference type="AlphaFoldDB" id="A0A5E4QV17"/>
<evidence type="ECO:0000256" key="4">
    <source>
        <dbReference type="ARBA" id="ARBA00022603"/>
    </source>
</evidence>
<comment type="similarity">
    <text evidence="2">Belongs to the methyltransferase superfamily. HEN1 family.</text>
</comment>
<evidence type="ECO:0000256" key="7">
    <source>
        <dbReference type="ARBA" id="ARBA00022723"/>
    </source>
</evidence>
<feature type="signal peptide" evidence="13">
    <location>
        <begin position="1"/>
        <end position="16"/>
    </location>
</feature>
<dbReference type="GO" id="GO:0005634">
    <property type="term" value="C:nucleus"/>
    <property type="evidence" value="ECO:0007669"/>
    <property type="project" value="TreeGrafter"/>
</dbReference>
<dbReference type="InterPro" id="IPR026610">
    <property type="entry name" value="Hen1"/>
</dbReference>
<dbReference type="SUPFAM" id="SSF53335">
    <property type="entry name" value="S-adenosyl-L-methionine-dependent methyltransferases"/>
    <property type="match status" value="1"/>
</dbReference>
<dbReference type="GO" id="GO:0005737">
    <property type="term" value="C:cytoplasm"/>
    <property type="evidence" value="ECO:0007669"/>
    <property type="project" value="TreeGrafter"/>
</dbReference>
<keyword evidence="10" id="KW-0943">RNA-mediated gene silencing</keyword>
<dbReference type="InterPro" id="IPR029063">
    <property type="entry name" value="SAM-dependent_MTases_sf"/>
</dbReference>
<dbReference type="PANTHER" id="PTHR21404">
    <property type="entry name" value="HEN1"/>
    <property type="match status" value="1"/>
</dbReference>
<evidence type="ECO:0000256" key="5">
    <source>
        <dbReference type="ARBA" id="ARBA00022679"/>
    </source>
</evidence>
<dbReference type="GO" id="GO:0030422">
    <property type="term" value="P:siRNA processing"/>
    <property type="evidence" value="ECO:0007669"/>
    <property type="project" value="TreeGrafter"/>
</dbReference>
<evidence type="ECO:0000256" key="6">
    <source>
        <dbReference type="ARBA" id="ARBA00022691"/>
    </source>
</evidence>
<name>A0A5E4QV17_9NEOP</name>
<proteinExistence type="inferred from homology"/>
<keyword evidence="9" id="KW-0694">RNA-binding</keyword>
<accession>A0A5E4QV17</accession>
<dbReference type="GO" id="GO:0034587">
    <property type="term" value="P:piRNA processing"/>
    <property type="evidence" value="ECO:0007669"/>
    <property type="project" value="TreeGrafter"/>
</dbReference>
<evidence type="ECO:0000313" key="14">
    <source>
        <dbReference type="EMBL" id="VVD02227.1"/>
    </source>
</evidence>
<keyword evidence="7" id="KW-0479">Metal-binding</keyword>
<keyword evidence="13" id="KW-0732">Signal</keyword>